<comment type="similarity">
    <text evidence="10">Belongs to the PlsY family.</text>
</comment>
<dbReference type="eggNOG" id="COG0344">
    <property type="taxonomic scope" value="Bacteria"/>
</dbReference>
<keyword evidence="4 10" id="KW-0812">Transmembrane</keyword>
<dbReference type="GO" id="GO:0005886">
    <property type="term" value="C:plasma membrane"/>
    <property type="evidence" value="ECO:0007669"/>
    <property type="project" value="UniProtKB-SubCell"/>
</dbReference>
<evidence type="ECO:0000313" key="11">
    <source>
        <dbReference type="EMBL" id="GAB56655.1"/>
    </source>
</evidence>
<dbReference type="Pfam" id="PF02660">
    <property type="entry name" value="G3P_acyltransf"/>
    <property type="match status" value="1"/>
</dbReference>
<feature type="transmembrane region" description="Helical" evidence="10">
    <location>
        <begin position="6"/>
        <end position="29"/>
    </location>
</feature>
<dbReference type="STRING" id="56804.BAE46_04865"/>
<evidence type="ECO:0000313" key="12">
    <source>
        <dbReference type="Proteomes" id="UP000053586"/>
    </source>
</evidence>
<evidence type="ECO:0000256" key="1">
    <source>
        <dbReference type="ARBA" id="ARBA00022475"/>
    </source>
</evidence>
<keyword evidence="8 10" id="KW-0594">Phospholipid biosynthesis</keyword>
<sequence length="199" mass="21543">MTTWVVLHIVGAYLLGSISSAVLVTRLFVDEDIRKQGSGNPGATNVLRVAGKKAATAVLVFDVLKGTVPVYIGFLFGYEPMVLSIIAISTCLGHMYPIFFSFKGGKAVATALGAIMPLNSWLALCVLSTWIIVFAITRISSIAAIATLILAPVYAYLFKPQYTLAVAILCCLIIIKHKNNIARILSKSEEKIRKHSSKK</sequence>
<dbReference type="PANTHER" id="PTHR30309:SF0">
    <property type="entry name" value="GLYCEROL-3-PHOSPHATE ACYLTRANSFERASE-RELATED"/>
    <property type="match status" value="1"/>
</dbReference>
<dbReference type="GO" id="GO:0008654">
    <property type="term" value="P:phospholipid biosynthetic process"/>
    <property type="evidence" value="ECO:0007669"/>
    <property type="project" value="UniProtKB-UniRule"/>
</dbReference>
<comment type="catalytic activity">
    <reaction evidence="10">
        <text>an acyl phosphate + sn-glycerol 3-phosphate = a 1-acyl-sn-glycero-3-phosphate + phosphate</text>
        <dbReference type="Rhea" id="RHEA:34075"/>
        <dbReference type="ChEBI" id="CHEBI:43474"/>
        <dbReference type="ChEBI" id="CHEBI:57597"/>
        <dbReference type="ChEBI" id="CHEBI:57970"/>
        <dbReference type="ChEBI" id="CHEBI:59918"/>
        <dbReference type="EC" id="2.3.1.275"/>
    </reaction>
</comment>
<reference evidence="11 12" key="2">
    <citation type="journal article" date="2017" name="Antonie Van Leeuwenhoek">
        <title>Rhizobium rhizosphaerae sp. nov., a novel species isolated from rice rhizosphere.</title>
        <authorList>
            <person name="Zhao J.J."/>
            <person name="Zhang J."/>
            <person name="Zhang R.J."/>
            <person name="Zhang C.W."/>
            <person name="Yin H.Q."/>
            <person name="Zhang X.X."/>
        </authorList>
    </citation>
    <scope>NUCLEOTIDE SEQUENCE [LARGE SCALE GENOMIC DNA]</scope>
    <source>
        <strain evidence="11 12">ACAM 611</strain>
    </source>
</reference>
<dbReference type="RefSeq" id="WP_006007043.1">
    <property type="nucleotide sequence ID" value="NZ_BAET01000031.1"/>
</dbReference>
<evidence type="ECO:0000256" key="3">
    <source>
        <dbReference type="ARBA" id="ARBA00022679"/>
    </source>
</evidence>
<feature type="transmembrane region" description="Helical" evidence="10">
    <location>
        <begin position="82"/>
        <end position="100"/>
    </location>
</feature>
<feature type="transmembrane region" description="Helical" evidence="10">
    <location>
        <begin position="156"/>
        <end position="175"/>
    </location>
</feature>
<evidence type="ECO:0000256" key="5">
    <source>
        <dbReference type="ARBA" id="ARBA00022989"/>
    </source>
</evidence>
<comment type="caution">
    <text evidence="11">The sequence shown here is derived from an EMBL/GenBank/DDBJ whole genome shotgun (WGS) entry which is preliminary data.</text>
</comment>
<dbReference type="PANTHER" id="PTHR30309">
    <property type="entry name" value="INNER MEMBRANE PROTEIN YGIH"/>
    <property type="match status" value="1"/>
</dbReference>
<evidence type="ECO:0000256" key="8">
    <source>
        <dbReference type="ARBA" id="ARBA00023209"/>
    </source>
</evidence>
<keyword evidence="11" id="KW-0012">Acyltransferase</keyword>
<evidence type="ECO:0000256" key="9">
    <source>
        <dbReference type="ARBA" id="ARBA00023264"/>
    </source>
</evidence>
<feature type="transmembrane region" description="Helical" evidence="10">
    <location>
        <begin position="54"/>
        <end position="76"/>
    </location>
</feature>
<name>H5TEC8_9ALTE</name>
<dbReference type="EC" id="2.3.1.275" evidence="10"/>
<dbReference type="HAMAP" id="MF_01043">
    <property type="entry name" value="PlsY"/>
    <property type="match status" value="1"/>
</dbReference>
<dbReference type="AlphaFoldDB" id="H5TEC8"/>
<feature type="transmembrane region" description="Helical" evidence="10">
    <location>
        <begin position="121"/>
        <end position="150"/>
    </location>
</feature>
<evidence type="ECO:0000256" key="6">
    <source>
        <dbReference type="ARBA" id="ARBA00023098"/>
    </source>
</evidence>
<keyword evidence="6 10" id="KW-0443">Lipid metabolism</keyword>
<evidence type="ECO:0000256" key="2">
    <source>
        <dbReference type="ARBA" id="ARBA00022516"/>
    </source>
</evidence>
<organism evidence="11 12">
    <name type="scientific">Glaciecola punicea ACAM 611</name>
    <dbReference type="NCBI Taxonomy" id="1121923"/>
    <lineage>
        <taxon>Bacteria</taxon>
        <taxon>Pseudomonadati</taxon>
        <taxon>Pseudomonadota</taxon>
        <taxon>Gammaproteobacteria</taxon>
        <taxon>Alteromonadales</taxon>
        <taxon>Alteromonadaceae</taxon>
        <taxon>Glaciecola</taxon>
    </lineage>
</organism>
<comment type="subcellular location">
    <subcellularLocation>
        <location evidence="10">Cell membrane</location>
        <topology evidence="10">Multi-pass membrane protein</topology>
    </subcellularLocation>
</comment>
<evidence type="ECO:0000256" key="7">
    <source>
        <dbReference type="ARBA" id="ARBA00023136"/>
    </source>
</evidence>
<keyword evidence="2 10" id="KW-0444">Lipid biosynthesis</keyword>
<dbReference type="GO" id="GO:0043772">
    <property type="term" value="F:acyl-phosphate glycerol-3-phosphate acyltransferase activity"/>
    <property type="evidence" value="ECO:0007669"/>
    <property type="project" value="UniProtKB-UniRule"/>
</dbReference>
<accession>H5TEC8</accession>
<dbReference type="OrthoDB" id="9777124at2"/>
<evidence type="ECO:0000256" key="4">
    <source>
        <dbReference type="ARBA" id="ARBA00022692"/>
    </source>
</evidence>
<keyword evidence="5 10" id="KW-1133">Transmembrane helix</keyword>
<keyword evidence="9 10" id="KW-1208">Phospholipid metabolism</keyword>
<gene>
    <name evidence="10 11" type="primary">plsY</name>
    <name evidence="11" type="ORF">GPUN_2540</name>
</gene>
<keyword evidence="3 10" id="KW-0808">Transferase</keyword>
<protein>
    <recommendedName>
        <fullName evidence="10">Glycerol-3-phosphate acyltransferase</fullName>
    </recommendedName>
    <alternativeName>
        <fullName evidence="10">Acyl-PO4 G3P acyltransferase</fullName>
    </alternativeName>
    <alternativeName>
        <fullName evidence="10">Acyl-phosphate--glycerol-3-phosphate acyltransferase</fullName>
    </alternativeName>
    <alternativeName>
        <fullName evidence="10">G3P acyltransferase</fullName>
        <shortName evidence="10">GPAT</shortName>
        <ecNumber evidence="10">2.3.1.275</ecNumber>
    </alternativeName>
    <alternativeName>
        <fullName evidence="10">Lysophosphatidic acid synthase</fullName>
        <shortName evidence="10">LPA synthase</shortName>
    </alternativeName>
</protein>
<keyword evidence="12" id="KW-1185">Reference proteome</keyword>
<keyword evidence="7 10" id="KW-0472">Membrane</keyword>
<dbReference type="SMART" id="SM01207">
    <property type="entry name" value="G3P_acyltransf"/>
    <property type="match status" value="1"/>
</dbReference>
<dbReference type="EMBL" id="BAET01000031">
    <property type="protein sequence ID" value="GAB56655.1"/>
    <property type="molecule type" value="Genomic_DNA"/>
</dbReference>
<dbReference type="UniPathway" id="UPA00085"/>
<dbReference type="Proteomes" id="UP000053586">
    <property type="component" value="Unassembled WGS sequence"/>
</dbReference>
<proteinExistence type="inferred from homology"/>
<dbReference type="InterPro" id="IPR003811">
    <property type="entry name" value="G3P_acylTferase_PlsY"/>
</dbReference>
<evidence type="ECO:0000256" key="10">
    <source>
        <dbReference type="HAMAP-Rule" id="MF_01043"/>
    </source>
</evidence>
<dbReference type="NCBIfam" id="TIGR00023">
    <property type="entry name" value="glycerol-3-phosphate 1-O-acyltransferase PlsY"/>
    <property type="match status" value="1"/>
</dbReference>
<reference evidence="11 12" key="1">
    <citation type="journal article" date="2012" name="J. Bacteriol.">
        <title>Genome sequence of proteorhodopsin-containing sea ice bacterium Glaciecola punicea ACAM 611T.</title>
        <authorList>
            <person name="Qin Q.-L."/>
            <person name="Xie B.-B."/>
            <person name="Shu Y.-L."/>
            <person name="Rong J.-C."/>
            <person name="Zhao D.-L."/>
            <person name="Zhang X.-Y."/>
            <person name="Chen X.-L."/>
            <person name="Zhou B.-C."/>
            <person name="Zhanga Y.-Z."/>
        </authorList>
    </citation>
    <scope>NUCLEOTIDE SEQUENCE [LARGE SCALE GENOMIC DNA]</scope>
    <source>
        <strain evidence="11 12">ACAM 611</strain>
    </source>
</reference>
<comment type="subunit">
    <text evidence="10">Probably interacts with PlsX.</text>
</comment>
<comment type="function">
    <text evidence="10">Catalyzes the transfer of an acyl group from acyl-phosphate (acyl-PO(4)) to glycerol-3-phosphate (G3P) to form lysophosphatidic acid (LPA). This enzyme utilizes acyl-phosphate as fatty acyl donor, but not acyl-CoA or acyl-ACP.</text>
</comment>
<comment type="pathway">
    <text evidence="10">Lipid metabolism; phospholipid metabolism.</text>
</comment>
<keyword evidence="1 10" id="KW-1003">Cell membrane</keyword>